<sequence>MSQGKGDSAVSKEVGIENVFAESDESSCSVIDSCQWVCIGVILSIFLSVYVVFTICPFIILDSEFILDSEIGVLDEPKSEPYSTSSSEIMPLKPKLEAS</sequence>
<gene>
    <name evidence="1" type="ORF">L2E82_20054</name>
</gene>
<name>A0ACB9DT20_CICIN</name>
<keyword evidence="2" id="KW-1185">Reference proteome</keyword>
<proteinExistence type="predicted"/>
<evidence type="ECO:0000313" key="1">
    <source>
        <dbReference type="EMBL" id="KAI3749442.1"/>
    </source>
</evidence>
<organism evidence="1 2">
    <name type="scientific">Cichorium intybus</name>
    <name type="common">Chicory</name>
    <dbReference type="NCBI Taxonomy" id="13427"/>
    <lineage>
        <taxon>Eukaryota</taxon>
        <taxon>Viridiplantae</taxon>
        <taxon>Streptophyta</taxon>
        <taxon>Embryophyta</taxon>
        <taxon>Tracheophyta</taxon>
        <taxon>Spermatophyta</taxon>
        <taxon>Magnoliopsida</taxon>
        <taxon>eudicotyledons</taxon>
        <taxon>Gunneridae</taxon>
        <taxon>Pentapetalae</taxon>
        <taxon>asterids</taxon>
        <taxon>campanulids</taxon>
        <taxon>Asterales</taxon>
        <taxon>Asteraceae</taxon>
        <taxon>Cichorioideae</taxon>
        <taxon>Cichorieae</taxon>
        <taxon>Cichoriinae</taxon>
        <taxon>Cichorium</taxon>
    </lineage>
</organism>
<reference evidence="2" key="1">
    <citation type="journal article" date="2022" name="Mol. Ecol. Resour.">
        <title>The genomes of chicory, endive, great burdock and yacon provide insights into Asteraceae palaeo-polyploidization history and plant inulin production.</title>
        <authorList>
            <person name="Fan W."/>
            <person name="Wang S."/>
            <person name="Wang H."/>
            <person name="Wang A."/>
            <person name="Jiang F."/>
            <person name="Liu H."/>
            <person name="Zhao H."/>
            <person name="Xu D."/>
            <person name="Zhang Y."/>
        </authorList>
    </citation>
    <scope>NUCLEOTIDE SEQUENCE [LARGE SCALE GENOMIC DNA]</scope>
    <source>
        <strain evidence="2">cv. Punajuju</strain>
    </source>
</reference>
<dbReference type="Proteomes" id="UP001055811">
    <property type="component" value="Linkage Group LG04"/>
</dbReference>
<reference evidence="1 2" key="2">
    <citation type="journal article" date="2022" name="Mol. Ecol. Resour.">
        <title>The genomes of chicory, endive, great burdock and yacon provide insights into Asteraceae paleo-polyploidization history and plant inulin production.</title>
        <authorList>
            <person name="Fan W."/>
            <person name="Wang S."/>
            <person name="Wang H."/>
            <person name="Wang A."/>
            <person name="Jiang F."/>
            <person name="Liu H."/>
            <person name="Zhao H."/>
            <person name="Xu D."/>
            <person name="Zhang Y."/>
        </authorList>
    </citation>
    <scope>NUCLEOTIDE SEQUENCE [LARGE SCALE GENOMIC DNA]</scope>
    <source>
        <strain evidence="2">cv. Punajuju</strain>
        <tissue evidence="1">Leaves</tissue>
    </source>
</reference>
<comment type="caution">
    <text evidence="1">The sequence shown here is derived from an EMBL/GenBank/DDBJ whole genome shotgun (WGS) entry which is preliminary data.</text>
</comment>
<accession>A0ACB9DT20</accession>
<dbReference type="EMBL" id="CM042012">
    <property type="protein sequence ID" value="KAI3749442.1"/>
    <property type="molecule type" value="Genomic_DNA"/>
</dbReference>
<evidence type="ECO:0000313" key="2">
    <source>
        <dbReference type="Proteomes" id="UP001055811"/>
    </source>
</evidence>
<protein>
    <submittedName>
        <fullName evidence="1">Uncharacterized protein</fullName>
    </submittedName>
</protein>